<dbReference type="SMART" id="SM00053">
    <property type="entry name" value="DYNc"/>
    <property type="match status" value="1"/>
</dbReference>
<dbReference type="PROSITE" id="PS51388">
    <property type="entry name" value="GED"/>
    <property type="match status" value="1"/>
</dbReference>
<evidence type="ECO:0000256" key="3">
    <source>
        <dbReference type="SAM" id="MobiDB-lite"/>
    </source>
</evidence>
<dbReference type="InterPro" id="IPR045063">
    <property type="entry name" value="Dynamin_N"/>
</dbReference>
<feature type="region of interest" description="Disordered" evidence="3">
    <location>
        <begin position="1"/>
        <end position="62"/>
    </location>
</feature>
<dbReference type="InterPro" id="IPR000375">
    <property type="entry name" value="Dynamin_stalk"/>
</dbReference>
<dbReference type="GO" id="GO:0031623">
    <property type="term" value="P:receptor internalization"/>
    <property type="evidence" value="ECO:0007669"/>
    <property type="project" value="TreeGrafter"/>
</dbReference>
<dbReference type="Pfam" id="PF01031">
    <property type="entry name" value="Dynamin_M"/>
    <property type="match status" value="1"/>
</dbReference>
<dbReference type="InterPro" id="IPR001401">
    <property type="entry name" value="Dynamin_GTPase"/>
</dbReference>
<dbReference type="InterPro" id="IPR027417">
    <property type="entry name" value="P-loop_NTPase"/>
</dbReference>
<gene>
    <name evidence="5" type="ORF">QBC35DRAFT_46463</name>
</gene>
<dbReference type="GO" id="GO:0005886">
    <property type="term" value="C:plasma membrane"/>
    <property type="evidence" value="ECO:0007669"/>
    <property type="project" value="TreeGrafter"/>
</dbReference>
<comment type="caution">
    <text evidence="5">The sequence shown here is derived from an EMBL/GenBank/DDBJ whole genome shotgun (WGS) entry which is preliminary data.</text>
</comment>
<evidence type="ECO:0000256" key="2">
    <source>
        <dbReference type="ARBA" id="ARBA00023134"/>
    </source>
</evidence>
<dbReference type="SUPFAM" id="SSF52540">
    <property type="entry name" value="P-loop containing nucleoside triphosphate hydrolases"/>
    <property type="match status" value="1"/>
</dbReference>
<dbReference type="GO" id="GO:0003924">
    <property type="term" value="F:GTPase activity"/>
    <property type="evidence" value="ECO:0007669"/>
    <property type="project" value="InterPro"/>
</dbReference>
<evidence type="ECO:0000313" key="6">
    <source>
        <dbReference type="Proteomes" id="UP001302126"/>
    </source>
</evidence>
<feature type="domain" description="GED" evidence="4">
    <location>
        <begin position="817"/>
        <end position="914"/>
    </location>
</feature>
<reference evidence="5" key="1">
    <citation type="journal article" date="2023" name="Mol. Phylogenet. Evol.">
        <title>Genome-scale phylogeny and comparative genomics of the fungal order Sordariales.</title>
        <authorList>
            <person name="Hensen N."/>
            <person name="Bonometti L."/>
            <person name="Westerberg I."/>
            <person name="Brannstrom I.O."/>
            <person name="Guillou S."/>
            <person name="Cros-Aarteil S."/>
            <person name="Calhoun S."/>
            <person name="Haridas S."/>
            <person name="Kuo A."/>
            <person name="Mondo S."/>
            <person name="Pangilinan J."/>
            <person name="Riley R."/>
            <person name="LaButti K."/>
            <person name="Andreopoulos B."/>
            <person name="Lipzen A."/>
            <person name="Chen C."/>
            <person name="Yan M."/>
            <person name="Daum C."/>
            <person name="Ng V."/>
            <person name="Clum A."/>
            <person name="Steindorff A."/>
            <person name="Ohm R.A."/>
            <person name="Martin F."/>
            <person name="Silar P."/>
            <person name="Natvig D.O."/>
            <person name="Lalanne C."/>
            <person name="Gautier V."/>
            <person name="Ament-Velasquez S.L."/>
            <person name="Kruys A."/>
            <person name="Hutchinson M.I."/>
            <person name="Powell A.J."/>
            <person name="Barry K."/>
            <person name="Miller A.N."/>
            <person name="Grigoriev I.V."/>
            <person name="Debuchy R."/>
            <person name="Gladieux P."/>
            <person name="Hiltunen Thoren M."/>
            <person name="Johannesson H."/>
        </authorList>
    </citation>
    <scope>NUCLEOTIDE SEQUENCE</scope>
    <source>
        <strain evidence="5">PSN309</strain>
    </source>
</reference>
<feature type="region of interest" description="Disordered" evidence="3">
    <location>
        <begin position="551"/>
        <end position="636"/>
    </location>
</feature>
<dbReference type="Pfam" id="PF00350">
    <property type="entry name" value="Dynamin_N"/>
    <property type="match status" value="2"/>
</dbReference>
<dbReference type="PANTHER" id="PTHR11566">
    <property type="entry name" value="DYNAMIN"/>
    <property type="match status" value="1"/>
</dbReference>
<name>A0AAN6WMQ7_9PEZI</name>
<evidence type="ECO:0000256" key="1">
    <source>
        <dbReference type="ARBA" id="ARBA00022741"/>
    </source>
</evidence>
<keyword evidence="6" id="KW-1185">Reference proteome</keyword>
<organism evidence="5 6">
    <name type="scientific">Podospora australis</name>
    <dbReference type="NCBI Taxonomy" id="1536484"/>
    <lineage>
        <taxon>Eukaryota</taxon>
        <taxon>Fungi</taxon>
        <taxon>Dikarya</taxon>
        <taxon>Ascomycota</taxon>
        <taxon>Pezizomycotina</taxon>
        <taxon>Sordariomycetes</taxon>
        <taxon>Sordariomycetidae</taxon>
        <taxon>Sordariales</taxon>
        <taxon>Podosporaceae</taxon>
        <taxon>Podospora</taxon>
    </lineage>
</organism>
<dbReference type="Gene3D" id="3.40.50.300">
    <property type="entry name" value="P-loop containing nucleotide triphosphate hydrolases"/>
    <property type="match status" value="1"/>
</dbReference>
<dbReference type="InterPro" id="IPR020850">
    <property type="entry name" value="GED_dom"/>
</dbReference>
<dbReference type="CDD" id="cd08771">
    <property type="entry name" value="DLP_1"/>
    <property type="match status" value="1"/>
</dbReference>
<dbReference type="GO" id="GO:0005525">
    <property type="term" value="F:GTP binding"/>
    <property type="evidence" value="ECO:0007669"/>
    <property type="project" value="InterPro"/>
</dbReference>
<protein>
    <recommendedName>
        <fullName evidence="4">GED domain-containing protein</fullName>
    </recommendedName>
</protein>
<dbReference type="EMBL" id="MU864479">
    <property type="protein sequence ID" value="KAK4184661.1"/>
    <property type="molecule type" value="Genomic_DNA"/>
</dbReference>
<dbReference type="GO" id="GO:0005737">
    <property type="term" value="C:cytoplasm"/>
    <property type="evidence" value="ECO:0007669"/>
    <property type="project" value="TreeGrafter"/>
</dbReference>
<dbReference type="Proteomes" id="UP001302126">
    <property type="component" value="Unassembled WGS sequence"/>
</dbReference>
<dbReference type="InterPro" id="IPR022812">
    <property type="entry name" value="Dynamin"/>
</dbReference>
<dbReference type="GO" id="GO:0005874">
    <property type="term" value="C:microtubule"/>
    <property type="evidence" value="ECO:0007669"/>
    <property type="project" value="TreeGrafter"/>
</dbReference>
<dbReference type="PANTHER" id="PTHR11566:SF131">
    <property type="entry name" value="GTPASE, PUTATIVE (AFU_ORTHOLOGUE AFUA_6G07630)-RELATED"/>
    <property type="match status" value="1"/>
</dbReference>
<evidence type="ECO:0000259" key="4">
    <source>
        <dbReference type="PROSITE" id="PS51388"/>
    </source>
</evidence>
<dbReference type="PRINTS" id="PR00195">
    <property type="entry name" value="DYNAMIN"/>
</dbReference>
<reference evidence="5" key="2">
    <citation type="submission" date="2023-05" db="EMBL/GenBank/DDBJ databases">
        <authorList>
            <consortium name="Lawrence Berkeley National Laboratory"/>
            <person name="Steindorff A."/>
            <person name="Hensen N."/>
            <person name="Bonometti L."/>
            <person name="Westerberg I."/>
            <person name="Brannstrom I.O."/>
            <person name="Guillou S."/>
            <person name="Cros-Aarteil S."/>
            <person name="Calhoun S."/>
            <person name="Haridas S."/>
            <person name="Kuo A."/>
            <person name="Mondo S."/>
            <person name="Pangilinan J."/>
            <person name="Riley R."/>
            <person name="Labutti K."/>
            <person name="Andreopoulos B."/>
            <person name="Lipzen A."/>
            <person name="Chen C."/>
            <person name="Yanf M."/>
            <person name="Daum C."/>
            <person name="Ng V."/>
            <person name="Clum A."/>
            <person name="Ohm R."/>
            <person name="Martin F."/>
            <person name="Silar P."/>
            <person name="Natvig D."/>
            <person name="Lalanne C."/>
            <person name="Gautier V."/>
            <person name="Ament-Velasquez S.L."/>
            <person name="Kruys A."/>
            <person name="Hutchinson M.I."/>
            <person name="Powell A.J."/>
            <person name="Barry K."/>
            <person name="Miller A.N."/>
            <person name="Grigoriev I.V."/>
            <person name="Debuchy R."/>
            <person name="Gladieux P."/>
            <person name="Thoren M.H."/>
            <person name="Johannesson H."/>
        </authorList>
    </citation>
    <scope>NUCLEOTIDE SEQUENCE</scope>
    <source>
        <strain evidence="5">PSN309</strain>
    </source>
</reference>
<dbReference type="AlphaFoldDB" id="A0AAN6WMQ7"/>
<keyword evidence="2" id="KW-0342">GTP-binding</keyword>
<sequence length="959" mass="108504">MARSNVPRVKQEPGSLANTGVTRVLEVETMSDQLHREGRQLRSTAPSISTRPPPPSTIGYPEMEEDEEDECMIMEVKYNPKIEPGLEASHNTSIYHVTQSIQGSFIGANTALKDFGQPLKPINDALGELQARGIQHVANLPELVLVGDQSSGKSSLMSAIAGLSLPRSAGTCTRCPIHIRISRADEWSCRVFLNRDYGFSPPPHPITEQDVTAANRFPPWVKIDPGRSQSHRVEFKTVRDRFDAEEIETILLCAQVAILNPSTPHQVFVPKLGPDNRLAKPDILKRKEESSEAQFSPNTVALEIKGPELADLNFYDLPGVFNTARRQEDSYLERVVQNLTQEYVSRPKAIILWAVPMNLDTENSLALRIIRQAKAEDRCVGVITKADLLPREAAERWFEMLDGGGHHTGLGYFITSRQGHDLEEQTRREEAFFNRTADSTNEWPVCFDHFRDKCGIEKLKSFLSYKLGYEFSKVLPEVKQKVNSRLEAIRDQLSLYPDPPANPEMEIMRSLSEFSVRVKDMVTQQDFMSYWDQHYAEPFKQRILALKPKYNVQPPKGQSAARDPSPQDPIFIDSDQDDSPTPTPSRKRPAAAPPAHPRQRVKAEDAEGRIFPQTPAHNRLMVKPTGTPGSPRRGKPSKTLLDIRAMIQKNAIPGQPGLVSPAVYEPLFVDAAKSWKCHIDQFINHTLKYLEARIMQIMVTAFSKLKNRAVYKESLRHMNSFIEEQKKDLREKLFSIYQLESQRLFTKDSESLERYKTAEMRVLMRHRNYYRIAAHNGSTDINPPRKIEELTDEELAQETAKMAKDLRNLGPELFEQELMVAAYTRGYYLTAANRFTDYVCIHIMSGLLPRVATVIDTYLHDKLGLLGGGTTRELLDKLMEEEGEIGQKRRDLLAEKETLDGAMDIIINVENREQTPQQYNGINASQAESLQTDVATVRGHESPLSHRSRTYTATVLGDA</sequence>
<keyword evidence="1" id="KW-0547">Nucleotide-binding</keyword>
<proteinExistence type="predicted"/>
<accession>A0AAN6WMQ7</accession>
<dbReference type="GO" id="GO:0008017">
    <property type="term" value="F:microtubule binding"/>
    <property type="evidence" value="ECO:0007669"/>
    <property type="project" value="TreeGrafter"/>
</dbReference>
<dbReference type="Gene3D" id="1.20.120.1240">
    <property type="entry name" value="Dynamin, middle domain"/>
    <property type="match status" value="1"/>
</dbReference>
<evidence type="ECO:0000313" key="5">
    <source>
        <dbReference type="EMBL" id="KAK4184661.1"/>
    </source>
</evidence>